<evidence type="ECO:0000256" key="1">
    <source>
        <dbReference type="ARBA" id="ARBA00004141"/>
    </source>
</evidence>
<evidence type="ECO:0000313" key="8">
    <source>
        <dbReference type="Proteomes" id="UP000307999"/>
    </source>
</evidence>
<evidence type="ECO:0000256" key="2">
    <source>
        <dbReference type="ARBA" id="ARBA00022448"/>
    </source>
</evidence>
<feature type="transmembrane region" description="Helical" evidence="6">
    <location>
        <begin position="83"/>
        <end position="102"/>
    </location>
</feature>
<dbReference type="RefSeq" id="WP_136734935.1">
    <property type="nucleotide sequence ID" value="NZ_SWDB01000009.1"/>
</dbReference>
<dbReference type="Gene3D" id="1.20.1250.20">
    <property type="entry name" value="MFS general substrate transporter like domains"/>
    <property type="match status" value="2"/>
</dbReference>
<dbReference type="Pfam" id="PF07690">
    <property type="entry name" value="MFS_1"/>
    <property type="match status" value="1"/>
</dbReference>
<feature type="transmembrane region" description="Helical" evidence="6">
    <location>
        <begin position="114"/>
        <end position="133"/>
    </location>
</feature>
<comment type="caution">
    <text evidence="7">The sequence shown here is derived from an EMBL/GenBank/DDBJ whole genome shotgun (WGS) entry which is preliminary data.</text>
</comment>
<name>A0A4V6WML1_9GAMM</name>
<feature type="transmembrane region" description="Helical" evidence="6">
    <location>
        <begin position="327"/>
        <end position="348"/>
    </location>
</feature>
<keyword evidence="2" id="KW-0813">Transport</keyword>
<feature type="transmembrane region" description="Helical" evidence="6">
    <location>
        <begin position="418"/>
        <end position="442"/>
    </location>
</feature>
<feature type="transmembrane region" description="Helical" evidence="6">
    <location>
        <begin position="154"/>
        <end position="172"/>
    </location>
</feature>
<keyword evidence="3 6" id="KW-0812">Transmembrane</keyword>
<feature type="transmembrane region" description="Helical" evidence="6">
    <location>
        <begin position="383"/>
        <end position="406"/>
    </location>
</feature>
<organism evidence="7 8">
    <name type="scientific">Thalassotalea mangrovi</name>
    <dbReference type="NCBI Taxonomy" id="2572245"/>
    <lineage>
        <taxon>Bacteria</taxon>
        <taxon>Pseudomonadati</taxon>
        <taxon>Pseudomonadota</taxon>
        <taxon>Gammaproteobacteria</taxon>
        <taxon>Alteromonadales</taxon>
        <taxon>Colwelliaceae</taxon>
        <taxon>Thalassotalea</taxon>
    </lineage>
</organism>
<dbReference type="InterPro" id="IPR011701">
    <property type="entry name" value="MFS"/>
</dbReference>
<evidence type="ECO:0000256" key="6">
    <source>
        <dbReference type="SAM" id="Phobius"/>
    </source>
</evidence>
<keyword evidence="5 6" id="KW-0472">Membrane</keyword>
<feature type="transmembrane region" description="Helical" evidence="6">
    <location>
        <begin position="178"/>
        <end position="199"/>
    </location>
</feature>
<reference evidence="7 8" key="1">
    <citation type="submission" date="2019-04" db="EMBL/GenBank/DDBJ databases">
        <title>Thalassotalea guangxiensis sp. nov., isolated from sediment of the coastal wetland.</title>
        <authorList>
            <person name="Zheng S."/>
            <person name="Zhang D."/>
        </authorList>
    </citation>
    <scope>NUCLEOTIDE SEQUENCE [LARGE SCALE GENOMIC DNA]</scope>
    <source>
        <strain evidence="7 8">ZS-4</strain>
    </source>
</reference>
<feature type="transmembrane region" description="Helical" evidence="6">
    <location>
        <begin position="50"/>
        <end position="71"/>
    </location>
</feature>
<evidence type="ECO:0000256" key="3">
    <source>
        <dbReference type="ARBA" id="ARBA00022692"/>
    </source>
</evidence>
<dbReference type="GO" id="GO:0016020">
    <property type="term" value="C:membrane"/>
    <property type="evidence" value="ECO:0007669"/>
    <property type="project" value="UniProtKB-SubCell"/>
</dbReference>
<keyword evidence="4 6" id="KW-1133">Transmembrane helix</keyword>
<dbReference type="InterPro" id="IPR036259">
    <property type="entry name" value="MFS_trans_sf"/>
</dbReference>
<evidence type="ECO:0000256" key="4">
    <source>
        <dbReference type="ARBA" id="ARBA00022989"/>
    </source>
</evidence>
<dbReference type="SUPFAM" id="SSF103473">
    <property type="entry name" value="MFS general substrate transporter"/>
    <property type="match status" value="1"/>
</dbReference>
<dbReference type="EMBL" id="SWDB01000009">
    <property type="protein sequence ID" value="TKB46359.1"/>
    <property type="molecule type" value="Genomic_DNA"/>
</dbReference>
<comment type="subcellular location">
    <subcellularLocation>
        <location evidence="1">Membrane</location>
        <topology evidence="1">Multi-pass membrane protein</topology>
    </subcellularLocation>
</comment>
<feature type="transmembrane region" description="Helical" evidence="6">
    <location>
        <begin position="12"/>
        <end position="38"/>
    </location>
</feature>
<proteinExistence type="predicted"/>
<feature type="transmembrane region" description="Helical" evidence="6">
    <location>
        <begin position="229"/>
        <end position="246"/>
    </location>
</feature>
<evidence type="ECO:0000256" key="5">
    <source>
        <dbReference type="ARBA" id="ARBA00023136"/>
    </source>
</evidence>
<dbReference type="GO" id="GO:0008506">
    <property type="term" value="F:sucrose:proton symporter activity"/>
    <property type="evidence" value="ECO:0007669"/>
    <property type="project" value="TreeGrafter"/>
</dbReference>
<dbReference type="AlphaFoldDB" id="A0A4V6WML1"/>
<feature type="transmembrane region" description="Helical" evidence="6">
    <location>
        <begin position="355"/>
        <end position="377"/>
    </location>
</feature>
<keyword evidence="8" id="KW-1185">Reference proteome</keyword>
<feature type="transmembrane region" description="Helical" evidence="6">
    <location>
        <begin position="252"/>
        <end position="271"/>
    </location>
</feature>
<dbReference type="Proteomes" id="UP000307999">
    <property type="component" value="Unassembled WGS sequence"/>
</dbReference>
<dbReference type="OrthoDB" id="7584869at2"/>
<evidence type="ECO:0000313" key="7">
    <source>
        <dbReference type="EMBL" id="TKB46359.1"/>
    </source>
</evidence>
<gene>
    <name evidence="7" type="ORF">E8M12_04715</name>
</gene>
<sequence>MLTIQKNLSRSFYVLLSLPSTAMGFALSIQIAALSWLLNTQYGLDIHEVGLVWAAGPIAGILGQVIIGIISDKVWFWGGRRRPFIIVGGVLAGMMLLALPNIDIVSGALGMDGLLGIAIVIALTLDLSINVSMNPTRSIIADVTPQGEQRTQGYTWMQLISGTFGMMAYAIGATLGNYVLIYLGAALVFLLAVVPPFFIEEPKQLTENEDGNDQGAINLKEILVNIKPLWGFLIYDAYALFIKLAGIQVDNYWVEIACLILTAYFVFTTLLPSEQGKPEQQANLIGFRKVLAAHSFSWIGIQSMFVFLFAFLQDKMPGIADDELGKIINLSFLVLNGVAAILPALVLLPLTRSYGLVRVHTVCIATMALGYFGVVLFGHSEYMLYGLMAFLGIGWSAVISLAFAIMSEKIDQSRMGSYMGLFNLSVVIPQLVVSLGVGLAVSQAEDKGLIFVISAVSLLISAIAWMRVEEIKPKVLSE</sequence>
<feature type="transmembrane region" description="Helical" evidence="6">
    <location>
        <begin position="448"/>
        <end position="468"/>
    </location>
</feature>
<feature type="transmembrane region" description="Helical" evidence="6">
    <location>
        <begin position="291"/>
        <end position="312"/>
    </location>
</feature>
<dbReference type="PANTHER" id="PTHR19432:SF35">
    <property type="entry name" value="SOLUTE CARRIER FAMILY 45 MEMBER 3 ISOFORM X1"/>
    <property type="match status" value="1"/>
</dbReference>
<protein>
    <submittedName>
        <fullName evidence="7">SLC45 family MFS transporter</fullName>
    </submittedName>
</protein>
<dbReference type="PANTHER" id="PTHR19432">
    <property type="entry name" value="SUGAR TRANSPORTER"/>
    <property type="match status" value="1"/>
</dbReference>
<accession>A0A4V6WML1</accession>